<name>A0A6M0QSQ2_9RHOB</name>
<dbReference type="EC" id="5.2.1.2" evidence="4"/>
<evidence type="ECO:0000313" key="4">
    <source>
        <dbReference type="EMBL" id="NEY89663.1"/>
    </source>
</evidence>
<feature type="domain" description="GST N-terminal" evidence="2">
    <location>
        <begin position="1"/>
        <end position="81"/>
    </location>
</feature>
<dbReference type="InterPro" id="IPR036249">
    <property type="entry name" value="Thioredoxin-like_sf"/>
</dbReference>
<feature type="domain" description="GST C-terminal" evidence="3">
    <location>
        <begin position="85"/>
        <end position="209"/>
    </location>
</feature>
<dbReference type="Gene3D" id="3.40.30.10">
    <property type="entry name" value="Glutaredoxin"/>
    <property type="match status" value="1"/>
</dbReference>
<dbReference type="InterPro" id="IPR010987">
    <property type="entry name" value="Glutathione-S-Trfase_C-like"/>
</dbReference>
<dbReference type="PROSITE" id="PS50405">
    <property type="entry name" value="GST_CTER"/>
    <property type="match status" value="1"/>
</dbReference>
<comment type="similarity">
    <text evidence="1">Belongs to the GST superfamily. Zeta family.</text>
</comment>
<gene>
    <name evidence="4" type="primary">maiA</name>
    <name evidence="4" type="ORF">G4Z14_05070</name>
</gene>
<dbReference type="NCBIfam" id="TIGR01262">
    <property type="entry name" value="maiA"/>
    <property type="match status" value="1"/>
</dbReference>
<dbReference type="GO" id="GO:0005737">
    <property type="term" value="C:cytoplasm"/>
    <property type="evidence" value="ECO:0007669"/>
    <property type="project" value="InterPro"/>
</dbReference>
<dbReference type="PANTHER" id="PTHR42673:SF4">
    <property type="entry name" value="MALEYLACETOACETATE ISOMERASE"/>
    <property type="match status" value="1"/>
</dbReference>
<dbReference type="Proteomes" id="UP000477782">
    <property type="component" value="Unassembled WGS sequence"/>
</dbReference>
<dbReference type="GO" id="GO:0016034">
    <property type="term" value="F:maleylacetoacetate isomerase activity"/>
    <property type="evidence" value="ECO:0007669"/>
    <property type="project" value="UniProtKB-EC"/>
</dbReference>
<dbReference type="SFLD" id="SFLDS00019">
    <property type="entry name" value="Glutathione_Transferase_(cytos"/>
    <property type="match status" value="1"/>
</dbReference>
<keyword evidence="5" id="KW-1185">Reference proteome</keyword>
<evidence type="ECO:0000313" key="5">
    <source>
        <dbReference type="Proteomes" id="UP000477782"/>
    </source>
</evidence>
<dbReference type="GO" id="GO:0006559">
    <property type="term" value="P:L-phenylalanine catabolic process"/>
    <property type="evidence" value="ECO:0007669"/>
    <property type="project" value="TreeGrafter"/>
</dbReference>
<proteinExistence type="inferred from homology"/>
<dbReference type="InterPro" id="IPR036282">
    <property type="entry name" value="Glutathione-S-Trfase_C_sf"/>
</dbReference>
<sequence length="209" mass="22742">MTKLHDYWRSSAAYRVRMALNLVGEPFALAPVDLLKAEQTGAENLARNPQGLVPTLEIDGLSLTQSLAIIEYLDETRQAGFLPDDPAGRARVRALSYAVAMEIHPVCNLRVGRFAESASGGAITMQAWQQKFISEGLAALEVMLDHAATGRFCHGDRVTMADLCLVPQVYNAQRWGVDVTSHSQIARIVAELQAIPAIAAAHPDKVKPQ</sequence>
<dbReference type="InterPro" id="IPR004045">
    <property type="entry name" value="Glutathione_S-Trfase_N"/>
</dbReference>
<dbReference type="AlphaFoldDB" id="A0A6M0QSQ2"/>
<dbReference type="InterPro" id="IPR034333">
    <property type="entry name" value="GST_Zeta_N"/>
</dbReference>
<dbReference type="EMBL" id="JAAIVJ010000002">
    <property type="protein sequence ID" value="NEY89663.1"/>
    <property type="molecule type" value="Genomic_DNA"/>
</dbReference>
<dbReference type="InterPro" id="IPR005955">
    <property type="entry name" value="GST_Zeta"/>
</dbReference>
<dbReference type="PROSITE" id="PS50404">
    <property type="entry name" value="GST_NTER"/>
    <property type="match status" value="1"/>
</dbReference>
<dbReference type="Gene3D" id="1.20.1050.10">
    <property type="match status" value="1"/>
</dbReference>
<accession>A0A6M0QSQ2</accession>
<protein>
    <submittedName>
        <fullName evidence="4">Maleylacetoacetate isomerase</fullName>
        <ecNumber evidence="4">5.2.1.2</ecNumber>
    </submittedName>
</protein>
<dbReference type="GO" id="GO:0006749">
    <property type="term" value="P:glutathione metabolic process"/>
    <property type="evidence" value="ECO:0007669"/>
    <property type="project" value="TreeGrafter"/>
</dbReference>
<dbReference type="RefSeq" id="WP_164623704.1">
    <property type="nucleotide sequence ID" value="NZ_JAAIVJ010000002.1"/>
</dbReference>
<keyword evidence="4" id="KW-0413">Isomerase</keyword>
<dbReference type="SFLD" id="SFLDG00358">
    <property type="entry name" value="Main_(cytGST)"/>
    <property type="match status" value="1"/>
</dbReference>
<reference evidence="4 5" key="1">
    <citation type="submission" date="2020-02" db="EMBL/GenBank/DDBJ databases">
        <authorList>
            <person name="Chen W.-M."/>
        </authorList>
    </citation>
    <scope>NUCLEOTIDE SEQUENCE [LARGE SCALE GENOMIC DNA]</scope>
    <source>
        <strain evidence="4 5">KMS-5</strain>
    </source>
</reference>
<evidence type="ECO:0000259" key="2">
    <source>
        <dbReference type="PROSITE" id="PS50404"/>
    </source>
</evidence>
<dbReference type="GO" id="GO:0004364">
    <property type="term" value="F:glutathione transferase activity"/>
    <property type="evidence" value="ECO:0007669"/>
    <property type="project" value="TreeGrafter"/>
</dbReference>
<dbReference type="SUPFAM" id="SSF47616">
    <property type="entry name" value="GST C-terminal domain-like"/>
    <property type="match status" value="1"/>
</dbReference>
<dbReference type="SUPFAM" id="SSF52833">
    <property type="entry name" value="Thioredoxin-like"/>
    <property type="match status" value="1"/>
</dbReference>
<dbReference type="Pfam" id="PF13409">
    <property type="entry name" value="GST_N_2"/>
    <property type="match status" value="1"/>
</dbReference>
<dbReference type="PANTHER" id="PTHR42673">
    <property type="entry name" value="MALEYLACETOACETATE ISOMERASE"/>
    <property type="match status" value="1"/>
</dbReference>
<evidence type="ECO:0000259" key="3">
    <source>
        <dbReference type="PROSITE" id="PS50405"/>
    </source>
</evidence>
<dbReference type="CDD" id="cd03042">
    <property type="entry name" value="GST_N_Zeta"/>
    <property type="match status" value="1"/>
</dbReference>
<evidence type="ECO:0000256" key="1">
    <source>
        <dbReference type="ARBA" id="ARBA00010007"/>
    </source>
</evidence>
<dbReference type="Pfam" id="PF13410">
    <property type="entry name" value="GST_C_2"/>
    <property type="match status" value="1"/>
</dbReference>
<comment type="caution">
    <text evidence="4">The sequence shown here is derived from an EMBL/GenBank/DDBJ whole genome shotgun (WGS) entry which is preliminary data.</text>
</comment>
<dbReference type="InterPro" id="IPR040079">
    <property type="entry name" value="Glutathione_S-Trfase"/>
</dbReference>
<organism evidence="4 5">
    <name type="scientific">Tabrizicola oligotrophica</name>
    <dbReference type="NCBI Taxonomy" id="2710650"/>
    <lineage>
        <taxon>Bacteria</taxon>
        <taxon>Pseudomonadati</taxon>
        <taxon>Pseudomonadota</taxon>
        <taxon>Alphaproteobacteria</taxon>
        <taxon>Rhodobacterales</taxon>
        <taxon>Paracoccaceae</taxon>
        <taxon>Tabrizicola</taxon>
    </lineage>
</organism>